<sequence>MWHFVRTLELVVSSKIRHKLLAREMTRCVDPTQAMKVTFSQAPVGSCVSAKPEKSGNKYTFSNRCDYMGPVSTVITVHSDESYTEANELTVGKIPRSELVVARRVGDCDGDAGNSGRQAVLSH</sequence>
<dbReference type="Proteomes" id="UP000680805">
    <property type="component" value="Chromosome"/>
</dbReference>
<gene>
    <name evidence="1" type="ORF">KMZ68_14190</name>
</gene>
<name>A0A975NKH6_9BRAD</name>
<dbReference type="InterPro" id="IPR022061">
    <property type="entry name" value="DUF3617"/>
</dbReference>
<dbReference type="Pfam" id="PF12276">
    <property type="entry name" value="DUF3617"/>
    <property type="match status" value="1"/>
</dbReference>
<accession>A0A975NKH6</accession>
<dbReference type="AlphaFoldDB" id="A0A975NKH6"/>
<dbReference type="RefSeq" id="WP_215611929.1">
    <property type="nucleotide sequence ID" value="NZ_CP076135.1"/>
</dbReference>
<evidence type="ECO:0000313" key="2">
    <source>
        <dbReference type="Proteomes" id="UP000680805"/>
    </source>
</evidence>
<dbReference type="KEGG" id="bsei:KMZ68_14190"/>
<proteinExistence type="predicted"/>
<protein>
    <submittedName>
        <fullName evidence="1">Uncharacterized protein</fullName>
    </submittedName>
</protein>
<organism evidence="1 2">
    <name type="scientific">Bradyrhizobium sediminis</name>
    <dbReference type="NCBI Taxonomy" id="2840469"/>
    <lineage>
        <taxon>Bacteria</taxon>
        <taxon>Pseudomonadati</taxon>
        <taxon>Pseudomonadota</taxon>
        <taxon>Alphaproteobacteria</taxon>
        <taxon>Hyphomicrobiales</taxon>
        <taxon>Nitrobacteraceae</taxon>
        <taxon>Bradyrhizobium</taxon>
    </lineage>
</organism>
<reference evidence="1" key="1">
    <citation type="submission" date="2021-06" db="EMBL/GenBank/DDBJ databases">
        <title>Bradyrhizobium sp. S2-11-2 Genome sequencing.</title>
        <authorList>
            <person name="Jin L."/>
        </authorList>
    </citation>
    <scope>NUCLEOTIDE SEQUENCE</scope>
    <source>
        <strain evidence="1">S2-11-2</strain>
    </source>
</reference>
<dbReference type="EMBL" id="CP076135">
    <property type="protein sequence ID" value="QWG16191.1"/>
    <property type="molecule type" value="Genomic_DNA"/>
</dbReference>
<evidence type="ECO:0000313" key="1">
    <source>
        <dbReference type="EMBL" id="QWG16191.1"/>
    </source>
</evidence>